<dbReference type="OrthoDB" id="6118616at2"/>
<proteinExistence type="predicted"/>
<keyword evidence="1" id="KW-0472">Membrane</keyword>
<dbReference type="EMBL" id="QGGU01000004">
    <property type="protein sequence ID" value="PWK52927.1"/>
    <property type="molecule type" value="Genomic_DNA"/>
</dbReference>
<name>A0A316GE49_9GAMM</name>
<evidence type="ECO:0000313" key="2">
    <source>
        <dbReference type="EMBL" id="PWK52927.1"/>
    </source>
</evidence>
<protein>
    <submittedName>
        <fullName evidence="2">MSHA biogenesis protein MshP</fullName>
    </submittedName>
</protein>
<reference evidence="2 3" key="1">
    <citation type="submission" date="2018-05" db="EMBL/GenBank/DDBJ databases">
        <title>Genomic Encyclopedia of Type Strains, Phase IV (KMG-IV): sequencing the most valuable type-strain genomes for metagenomic binning, comparative biology and taxonomic classification.</title>
        <authorList>
            <person name="Goeker M."/>
        </authorList>
    </citation>
    <scope>NUCLEOTIDE SEQUENCE [LARGE SCALE GENOMIC DNA]</scope>
    <source>
        <strain evidence="2 3">DSM 25350</strain>
    </source>
</reference>
<dbReference type="AlphaFoldDB" id="A0A316GE49"/>
<dbReference type="RefSeq" id="WP_109762905.1">
    <property type="nucleotide sequence ID" value="NZ_QGGU01000004.1"/>
</dbReference>
<feature type="transmembrane region" description="Helical" evidence="1">
    <location>
        <begin position="29"/>
        <end position="50"/>
    </location>
</feature>
<keyword evidence="1" id="KW-0812">Transmembrane</keyword>
<keyword evidence="1" id="KW-1133">Transmembrane helix</keyword>
<dbReference type="Proteomes" id="UP000245790">
    <property type="component" value="Unassembled WGS sequence"/>
</dbReference>
<gene>
    <name evidence="2" type="ORF">C8D97_104145</name>
</gene>
<accession>A0A316GE49</accession>
<evidence type="ECO:0000256" key="1">
    <source>
        <dbReference type="SAM" id="Phobius"/>
    </source>
</evidence>
<organism evidence="2 3">
    <name type="scientific">Pleionea mediterranea</name>
    <dbReference type="NCBI Taxonomy" id="523701"/>
    <lineage>
        <taxon>Bacteria</taxon>
        <taxon>Pseudomonadati</taxon>
        <taxon>Pseudomonadota</taxon>
        <taxon>Gammaproteobacteria</taxon>
        <taxon>Oceanospirillales</taxon>
        <taxon>Pleioneaceae</taxon>
        <taxon>Pleionea</taxon>
    </lineage>
</organism>
<keyword evidence="3" id="KW-1185">Reference proteome</keyword>
<comment type="caution">
    <text evidence="2">The sequence shown here is derived from an EMBL/GenBank/DDBJ whole genome shotgun (WGS) entry which is preliminary data.</text>
</comment>
<evidence type="ECO:0000313" key="3">
    <source>
        <dbReference type="Proteomes" id="UP000245790"/>
    </source>
</evidence>
<sequence>MNHSDNSLFHNSIIKSVKYSANPSIKNNGFSLVAALFVIIVLGLLAAALFRMTQTANIAVAQETLSIRAFFAAETGAQTAAMQIFPLSGAGSCNNQTINFTNPGLIGCSANVQCVSYTADGDTYFEVSSQGQCSSGDLQTSRTLEVMLKDI</sequence>